<dbReference type="Proteomes" id="UP000609849">
    <property type="component" value="Unassembled WGS sequence"/>
</dbReference>
<evidence type="ECO:0000313" key="3">
    <source>
        <dbReference type="Proteomes" id="UP000609849"/>
    </source>
</evidence>
<keyword evidence="1" id="KW-0812">Transmembrane</keyword>
<gene>
    <name evidence="2" type="ORF">H8923_03990</name>
</gene>
<proteinExistence type="predicted"/>
<keyword evidence="1" id="KW-1133">Transmembrane helix</keyword>
<evidence type="ECO:0000313" key="2">
    <source>
        <dbReference type="EMBL" id="MBC5995909.1"/>
    </source>
</evidence>
<evidence type="ECO:0000256" key="1">
    <source>
        <dbReference type="SAM" id="Phobius"/>
    </source>
</evidence>
<keyword evidence="3" id="KW-1185">Reference proteome</keyword>
<sequence>MINGIIKLFYSEVVKTKMRNLPSSEYRLRDECKDIQNITLKIDSVFFKALKFILGVLILFFAFNMKFILGIEVLLLEITYVVYKRNLEVRIKGSLENIRNSIEIKATNVLDEKGKTGINLLSSLIIIGILTGFNYIIVISFLTVFLFTIKHICSNIK</sequence>
<organism evidence="2 3">
    <name type="scientific">Romboutsia faecis</name>
    <dbReference type="NCBI Taxonomy" id="2764597"/>
    <lineage>
        <taxon>Bacteria</taxon>
        <taxon>Bacillati</taxon>
        <taxon>Bacillota</taxon>
        <taxon>Clostridia</taxon>
        <taxon>Peptostreptococcales</taxon>
        <taxon>Peptostreptococcaceae</taxon>
        <taxon>Romboutsia</taxon>
    </lineage>
</organism>
<reference evidence="2 3" key="1">
    <citation type="submission" date="2020-08" db="EMBL/GenBank/DDBJ databases">
        <authorList>
            <person name="Liu C."/>
            <person name="Sun Q."/>
        </authorList>
    </citation>
    <scope>NUCLEOTIDE SEQUENCE [LARGE SCALE GENOMIC DNA]</scope>
    <source>
        <strain evidence="2 3">NSJ-18</strain>
    </source>
</reference>
<name>A0ABR7JLX3_9FIRM</name>
<keyword evidence="1" id="KW-0472">Membrane</keyword>
<feature type="transmembrane region" description="Helical" evidence="1">
    <location>
        <begin position="120"/>
        <end position="147"/>
    </location>
</feature>
<dbReference type="RefSeq" id="WP_153923859.1">
    <property type="nucleotide sequence ID" value="NZ_JACRWE010000002.1"/>
</dbReference>
<comment type="caution">
    <text evidence="2">The sequence shown here is derived from an EMBL/GenBank/DDBJ whole genome shotgun (WGS) entry which is preliminary data.</text>
</comment>
<protein>
    <submittedName>
        <fullName evidence="2">Uncharacterized protein</fullName>
    </submittedName>
</protein>
<dbReference type="EMBL" id="JACRWE010000002">
    <property type="protein sequence ID" value="MBC5995909.1"/>
    <property type="molecule type" value="Genomic_DNA"/>
</dbReference>
<accession>A0ABR7JLX3</accession>
<feature type="transmembrane region" description="Helical" evidence="1">
    <location>
        <begin position="52"/>
        <end position="76"/>
    </location>
</feature>